<dbReference type="Proteomes" id="UP000006591">
    <property type="component" value="Chromosome 5"/>
</dbReference>
<keyword evidence="3" id="KW-1185">Reference proteome</keyword>
<reference evidence="2" key="2">
    <citation type="submission" date="2018-04" db="EMBL/GenBank/DDBJ databases">
        <title>OnivRS2 (Oryza nivara Reference Sequence Version 2).</title>
        <authorList>
            <person name="Zhang J."/>
            <person name="Kudrna D."/>
            <person name="Lee S."/>
            <person name="Talag J."/>
            <person name="Rajasekar S."/>
            <person name="Welchert J."/>
            <person name="Hsing Y.-I."/>
            <person name="Wing R.A."/>
        </authorList>
    </citation>
    <scope>NUCLEOTIDE SEQUENCE [LARGE SCALE GENOMIC DNA]</scope>
    <source>
        <strain evidence="2">SL10</strain>
    </source>
</reference>
<sequence>MVEEEAAGGNDAPAGNSQRMGFPFQCRSPSSHPGAQRLRASTAAHGDLDRKTSHNTATAAGSEHGNDSGTLVIEVDEVVGPAEILVDKANSNASYAKDVSSPIENKKPFSLSISYKRLDTSP</sequence>
<dbReference type="EnsemblPlants" id="ONIVA05G29910.1">
    <property type="protein sequence ID" value="ONIVA05G29910.1"/>
    <property type="gene ID" value="ONIVA05G29910"/>
</dbReference>
<reference evidence="2" key="1">
    <citation type="submission" date="2015-04" db="UniProtKB">
        <authorList>
            <consortium name="EnsemblPlants"/>
        </authorList>
    </citation>
    <scope>IDENTIFICATION</scope>
    <source>
        <strain evidence="2">SL10</strain>
    </source>
</reference>
<accession>A0A0E0HJA1</accession>
<evidence type="ECO:0000313" key="3">
    <source>
        <dbReference type="Proteomes" id="UP000006591"/>
    </source>
</evidence>
<evidence type="ECO:0000256" key="1">
    <source>
        <dbReference type="SAM" id="MobiDB-lite"/>
    </source>
</evidence>
<organism evidence="2">
    <name type="scientific">Oryza nivara</name>
    <name type="common">Indian wild rice</name>
    <name type="synonym">Oryza sativa f. spontanea</name>
    <dbReference type="NCBI Taxonomy" id="4536"/>
    <lineage>
        <taxon>Eukaryota</taxon>
        <taxon>Viridiplantae</taxon>
        <taxon>Streptophyta</taxon>
        <taxon>Embryophyta</taxon>
        <taxon>Tracheophyta</taxon>
        <taxon>Spermatophyta</taxon>
        <taxon>Magnoliopsida</taxon>
        <taxon>Liliopsida</taxon>
        <taxon>Poales</taxon>
        <taxon>Poaceae</taxon>
        <taxon>BOP clade</taxon>
        <taxon>Oryzoideae</taxon>
        <taxon>Oryzeae</taxon>
        <taxon>Oryzinae</taxon>
        <taxon>Oryza</taxon>
    </lineage>
</organism>
<name>A0A0E0HJA1_ORYNI</name>
<feature type="region of interest" description="Disordered" evidence="1">
    <location>
        <begin position="1"/>
        <end position="70"/>
    </location>
</feature>
<dbReference type="Gramene" id="ONIVA05G29910.1">
    <property type="protein sequence ID" value="ONIVA05G29910.1"/>
    <property type="gene ID" value="ONIVA05G29910"/>
</dbReference>
<protein>
    <submittedName>
        <fullName evidence="2">Uncharacterized protein</fullName>
    </submittedName>
</protein>
<dbReference type="AlphaFoldDB" id="A0A0E0HJA1"/>
<proteinExistence type="predicted"/>
<dbReference type="HOGENOM" id="CLU_2030482_0_0_1"/>
<evidence type="ECO:0000313" key="2">
    <source>
        <dbReference type="EnsemblPlants" id="ONIVA05G29910.1"/>
    </source>
</evidence>